<evidence type="ECO:0000313" key="1">
    <source>
        <dbReference type="EMBL" id="SMO69830.1"/>
    </source>
</evidence>
<sequence length="31" mass="3299">MGTKAKLVVVLSLVVLAYVLLSGDKQPVEVE</sequence>
<reference evidence="1 2" key="1">
    <citation type="submission" date="2017-05" db="EMBL/GenBank/DDBJ databases">
        <authorList>
            <person name="Varghese N."/>
            <person name="Submissions S."/>
        </authorList>
    </citation>
    <scope>NUCLEOTIDE SEQUENCE [LARGE SCALE GENOMIC DNA]</scope>
    <source>
        <strain evidence="1 2">DSM 19504</strain>
    </source>
</reference>
<dbReference type="EMBL" id="FXTD01000006">
    <property type="protein sequence ID" value="SMO69830.1"/>
    <property type="molecule type" value="Genomic_DNA"/>
</dbReference>
<proteinExistence type="predicted"/>
<protein>
    <submittedName>
        <fullName evidence="1">Uncharacterized protein</fullName>
    </submittedName>
</protein>
<organism evidence="1 2">
    <name type="scientific">Halorubrum cibi</name>
    <dbReference type="NCBI Taxonomy" id="413815"/>
    <lineage>
        <taxon>Archaea</taxon>
        <taxon>Methanobacteriati</taxon>
        <taxon>Methanobacteriota</taxon>
        <taxon>Stenosarchaea group</taxon>
        <taxon>Halobacteria</taxon>
        <taxon>Halobacteriales</taxon>
        <taxon>Haloferacaceae</taxon>
        <taxon>Halorubrum</taxon>
    </lineage>
</organism>
<gene>
    <name evidence="1" type="ORF">SAMN06264867_106212</name>
</gene>
<name>A0A521DFX2_9EURY</name>
<evidence type="ECO:0000313" key="2">
    <source>
        <dbReference type="Proteomes" id="UP000319712"/>
    </source>
</evidence>
<accession>A0A521DFX2</accession>
<keyword evidence="2" id="KW-1185">Reference proteome</keyword>
<dbReference type="AlphaFoldDB" id="A0A521DFX2"/>
<dbReference type="Proteomes" id="UP000319712">
    <property type="component" value="Unassembled WGS sequence"/>
</dbReference>